<dbReference type="PROSITE" id="PS50850">
    <property type="entry name" value="MFS"/>
    <property type="match status" value="1"/>
</dbReference>
<dbReference type="PANTHER" id="PTHR11360">
    <property type="entry name" value="MONOCARBOXYLATE TRANSPORTER"/>
    <property type="match status" value="1"/>
</dbReference>
<dbReference type="InterPro" id="IPR011701">
    <property type="entry name" value="MFS"/>
</dbReference>
<evidence type="ECO:0000259" key="4">
    <source>
        <dbReference type="PROSITE" id="PS50850"/>
    </source>
</evidence>
<feature type="transmembrane region" description="Helical" evidence="3">
    <location>
        <begin position="191"/>
        <end position="209"/>
    </location>
</feature>
<feature type="domain" description="Major facilitator superfamily (MFS) profile" evidence="4">
    <location>
        <begin position="69"/>
        <end position="260"/>
    </location>
</feature>
<feature type="transmembrane region" description="Helical" evidence="3">
    <location>
        <begin position="29"/>
        <end position="47"/>
    </location>
</feature>
<evidence type="ECO:0000256" key="3">
    <source>
        <dbReference type="SAM" id="Phobius"/>
    </source>
</evidence>
<protein>
    <recommendedName>
        <fullName evidence="4">Major facilitator superfamily (MFS) profile domain-containing protein</fullName>
    </recommendedName>
</protein>
<comment type="caution">
    <text evidence="5">The sequence shown here is derived from an EMBL/GenBank/DDBJ whole genome shotgun (WGS) entry which is preliminary data.</text>
</comment>
<feature type="transmembrane region" description="Helical" evidence="3">
    <location>
        <begin position="68"/>
        <end position="91"/>
    </location>
</feature>
<keyword evidence="3" id="KW-0812">Transmembrane</keyword>
<evidence type="ECO:0000313" key="5">
    <source>
        <dbReference type="EMBL" id="KAK7029616.1"/>
    </source>
</evidence>
<proteinExistence type="inferred from homology"/>
<dbReference type="InterPro" id="IPR020846">
    <property type="entry name" value="MFS_dom"/>
</dbReference>
<keyword evidence="6" id="KW-1185">Reference proteome</keyword>
<feature type="transmembrane region" description="Helical" evidence="3">
    <location>
        <begin position="133"/>
        <end position="153"/>
    </location>
</feature>
<feature type="transmembrane region" description="Helical" evidence="3">
    <location>
        <begin position="229"/>
        <end position="247"/>
    </location>
</feature>
<keyword evidence="3" id="KW-1133">Transmembrane helix</keyword>
<name>A0AAW0BTM2_9AGAR</name>
<dbReference type="Proteomes" id="UP001383192">
    <property type="component" value="Unassembled WGS sequence"/>
</dbReference>
<organism evidence="5 6">
    <name type="scientific">Paramarasmius palmivorus</name>
    <dbReference type="NCBI Taxonomy" id="297713"/>
    <lineage>
        <taxon>Eukaryota</taxon>
        <taxon>Fungi</taxon>
        <taxon>Dikarya</taxon>
        <taxon>Basidiomycota</taxon>
        <taxon>Agaricomycotina</taxon>
        <taxon>Agaricomycetes</taxon>
        <taxon>Agaricomycetidae</taxon>
        <taxon>Agaricales</taxon>
        <taxon>Marasmiineae</taxon>
        <taxon>Marasmiaceae</taxon>
        <taxon>Paramarasmius</taxon>
    </lineage>
</organism>
<dbReference type="Gene3D" id="1.20.1250.20">
    <property type="entry name" value="MFS general substrate transporter like domains"/>
    <property type="match status" value="1"/>
</dbReference>
<reference evidence="5 6" key="1">
    <citation type="submission" date="2024-01" db="EMBL/GenBank/DDBJ databases">
        <title>A draft genome for a cacao thread blight-causing isolate of Paramarasmius palmivorus.</title>
        <authorList>
            <person name="Baruah I.K."/>
            <person name="Bukari Y."/>
            <person name="Amoako-Attah I."/>
            <person name="Meinhardt L.W."/>
            <person name="Bailey B.A."/>
            <person name="Cohen S.P."/>
        </authorList>
    </citation>
    <scope>NUCLEOTIDE SEQUENCE [LARGE SCALE GENOMIC DNA]</scope>
    <source>
        <strain evidence="5 6">GH-12</strain>
    </source>
</reference>
<dbReference type="Pfam" id="PF07690">
    <property type="entry name" value="MFS_1"/>
    <property type="match status" value="1"/>
</dbReference>
<keyword evidence="3" id="KW-0472">Membrane</keyword>
<comment type="similarity">
    <text evidence="2">Belongs to the major facilitator superfamily. Monocarboxylate porter (TC 2.A.1.13) family.</text>
</comment>
<dbReference type="GO" id="GO:0022857">
    <property type="term" value="F:transmembrane transporter activity"/>
    <property type="evidence" value="ECO:0007669"/>
    <property type="project" value="InterPro"/>
</dbReference>
<dbReference type="PANTHER" id="PTHR11360:SF284">
    <property type="entry name" value="EG:103B4.3 PROTEIN-RELATED"/>
    <property type="match status" value="1"/>
</dbReference>
<comment type="subcellular location">
    <subcellularLocation>
        <location evidence="1">Membrane</location>
        <topology evidence="1">Multi-pass membrane protein</topology>
    </subcellularLocation>
</comment>
<feature type="transmembrane region" description="Helical" evidence="3">
    <location>
        <begin position="159"/>
        <end position="184"/>
    </location>
</feature>
<accession>A0AAW0BTM2</accession>
<dbReference type="GO" id="GO:0016020">
    <property type="term" value="C:membrane"/>
    <property type="evidence" value="ECO:0007669"/>
    <property type="project" value="UniProtKB-SubCell"/>
</dbReference>
<gene>
    <name evidence="5" type="ORF">VNI00_014314</name>
</gene>
<evidence type="ECO:0000313" key="6">
    <source>
        <dbReference type="Proteomes" id="UP001383192"/>
    </source>
</evidence>
<evidence type="ECO:0000256" key="2">
    <source>
        <dbReference type="ARBA" id="ARBA00006727"/>
    </source>
</evidence>
<feature type="transmembrane region" description="Helical" evidence="3">
    <location>
        <begin position="103"/>
        <end position="121"/>
    </location>
</feature>
<dbReference type="EMBL" id="JAYKXP010000080">
    <property type="protein sequence ID" value="KAK7029616.1"/>
    <property type="molecule type" value="Genomic_DNA"/>
</dbReference>
<dbReference type="AlphaFoldDB" id="A0AAW0BTM2"/>
<dbReference type="SUPFAM" id="SSF103473">
    <property type="entry name" value="MFS general substrate transporter"/>
    <property type="match status" value="1"/>
</dbReference>
<evidence type="ECO:0000256" key="1">
    <source>
        <dbReference type="ARBA" id="ARBA00004141"/>
    </source>
</evidence>
<dbReference type="InterPro" id="IPR036259">
    <property type="entry name" value="MFS_trans_sf"/>
</dbReference>
<dbReference type="InterPro" id="IPR050327">
    <property type="entry name" value="Proton-linked_MCT"/>
</dbReference>
<sequence>MGSSIGGVIFPIMLNQLLAHGVEFGWAVRYTAFVVLAALIVANLVMTDRRAVGSRAAKPDIKKILGNAPYLLTVVGVFFVDLGITFPYFYLQLFSVTKGVDRNIAFYALAIINAASLPGRIIPNIIADRVGPYNVLVTCTVICGAIIFAMFGIKNIAGMVVFAVFYGFFSGAFLGLFAPAVASLSDAPSEIGVRLGIAYFLTGFGTLVGPPIDGALVGHELLELEWPGAIIFSAVTMLGGGFLLLVARQILVKRKGTQQV</sequence>